<dbReference type="InterPro" id="IPR002528">
    <property type="entry name" value="MATE_fam"/>
</dbReference>
<feature type="transmembrane region" description="Helical" evidence="7">
    <location>
        <begin position="266"/>
        <end position="287"/>
    </location>
</feature>
<gene>
    <name evidence="11" type="ORF">Prudu_1459S001300</name>
</gene>
<feature type="transmembrane region" description="Helical" evidence="7">
    <location>
        <begin position="339"/>
        <end position="363"/>
    </location>
</feature>
<feature type="transmembrane region" description="Helical" evidence="7">
    <location>
        <begin position="983"/>
        <end position="1004"/>
    </location>
</feature>
<feature type="transmembrane region" description="Helical" evidence="7">
    <location>
        <begin position="884"/>
        <end position="906"/>
    </location>
</feature>
<comment type="similarity">
    <text evidence="2 7">Belongs to the multi antimicrobial extrusion (MATE) (TC 2.A.66.1) family.</text>
</comment>
<dbReference type="SUPFAM" id="SSF53098">
    <property type="entry name" value="Ribonuclease H-like"/>
    <property type="match status" value="1"/>
</dbReference>
<feature type="transmembrane region" description="Helical" evidence="7">
    <location>
        <begin position="926"/>
        <end position="944"/>
    </location>
</feature>
<organism evidence="11">
    <name type="scientific">Prunus dulcis</name>
    <name type="common">Almond</name>
    <name type="synonym">Amygdalus dulcis</name>
    <dbReference type="NCBI Taxonomy" id="3755"/>
    <lineage>
        <taxon>Eukaryota</taxon>
        <taxon>Viridiplantae</taxon>
        <taxon>Streptophyta</taxon>
        <taxon>Embryophyta</taxon>
        <taxon>Tracheophyta</taxon>
        <taxon>Spermatophyta</taxon>
        <taxon>Magnoliopsida</taxon>
        <taxon>eudicotyledons</taxon>
        <taxon>Gunneridae</taxon>
        <taxon>Pentapetalae</taxon>
        <taxon>rosids</taxon>
        <taxon>fabids</taxon>
        <taxon>Rosales</taxon>
        <taxon>Rosaceae</taxon>
        <taxon>Amygdaloideae</taxon>
        <taxon>Amygdaleae</taxon>
        <taxon>Prunus</taxon>
    </lineage>
</organism>
<dbReference type="GO" id="GO:0003676">
    <property type="term" value="F:nucleic acid binding"/>
    <property type="evidence" value="ECO:0007669"/>
    <property type="project" value="InterPro"/>
</dbReference>
<evidence type="ECO:0000259" key="9">
    <source>
        <dbReference type="Pfam" id="PF07727"/>
    </source>
</evidence>
<dbReference type="InterPro" id="IPR054722">
    <property type="entry name" value="PolX-like_BBD"/>
</dbReference>
<dbReference type="SUPFAM" id="SSF56672">
    <property type="entry name" value="DNA/RNA polymerases"/>
    <property type="match status" value="1"/>
</dbReference>
<feature type="region of interest" description="Disordered" evidence="8">
    <location>
        <begin position="441"/>
        <end position="524"/>
    </location>
</feature>
<keyword evidence="4" id="KW-0645">Protease</keyword>
<feature type="transmembrane region" description="Helical" evidence="7">
    <location>
        <begin position="1028"/>
        <end position="1050"/>
    </location>
</feature>
<evidence type="ECO:0000256" key="2">
    <source>
        <dbReference type="ARBA" id="ARBA00010199"/>
    </source>
</evidence>
<feature type="transmembrane region" description="Helical" evidence="7">
    <location>
        <begin position="209"/>
        <end position="228"/>
    </location>
</feature>
<keyword evidence="6 7" id="KW-0472">Membrane</keyword>
<feature type="transmembrane region" description="Helical" evidence="7">
    <location>
        <begin position="956"/>
        <end position="977"/>
    </location>
</feature>
<dbReference type="GO" id="GO:0042910">
    <property type="term" value="F:xenobiotic transmembrane transporter activity"/>
    <property type="evidence" value="ECO:0007669"/>
    <property type="project" value="InterPro"/>
</dbReference>
<feature type="compositionally biased region" description="Polar residues" evidence="8">
    <location>
        <begin position="443"/>
        <end position="456"/>
    </location>
</feature>
<keyword evidence="4" id="KW-0064">Aspartyl protease</keyword>
<accession>A0A5H2YGR0</accession>
<feature type="compositionally biased region" description="Polar residues" evidence="8">
    <location>
        <begin position="468"/>
        <end position="478"/>
    </location>
</feature>
<dbReference type="GO" id="GO:0015297">
    <property type="term" value="F:antiporter activity"/>
    <property type="evidence" value="ECO:0007669"/>
    <property type="project" value="InterPro"/>
</dbReference>
<dbReference type="InterPro" id="IPR013103">
    <property type="entry name" value="RVT_2"/>
</dbReference>
<feature type="compositionally biased region" description="Polar residues" evidence="8">
    <location>
        <begin position="488"/>
        <end position="506"/>
    </location>
</feature>
<dbReference type="Gene3D" id="3.30.420.10">
    <property type="entry name" value="Ribonuclease H-like superfamily/Ribonuclease H"/>
    <property type="match status" value="1"/>
</dbReference>
<feature type="transmembrane region" description="Helical" evidence="7">
    <location>
        <begin position="369"/>
        <end position="392"/>
    </location>
</feature>
<dbReference type="Pfam" id="PF01554">
    <property type="entry name" value="MatE"/>
    <property type="match status" value="4"/>
</dbReference>
<dbReference type="InterPro" id="IPR036397">
    <property type="entry name" value="RNaseH_sf"/>
</dbReference>
<evidence type="ECO:0000256" key="6">
    <source>
        <dbReference type="ARBA" id="ARBA00023136"/>
    </source>
</evidence>
<feature type="transmembrane region" description="Helical" evidence="7">
    <location>
        <begin position="37"/>
        <end position="58"/>
    </location>
</feature>
<feature type="non-terminal residue" evidence="11">
    <location>
        <position position="1228"/>
    </location>
</feature>
<dbReference type="GO" id="GO:0004190">
    <property type="term" value="F:aspartic-type endopeptidase activity"/>
    <property type="evidence" value="ECO:0007669"/>
    <property type="project" value="UniProtKB-KW"/>
</dbReference>
<feature type="transmembrane region" description="Helical" evidence="7">
    <location>
        <begin position="307"/>
        <end position="327"/>
    </location>
</feature>
<keyword evidence="5 7" id="KW-1133">Transmembrane helix</keyword>
<dbReference type="AlphaFoldDB" id="A0A5H2YGR0"/>
<dbReference type="Pfam" id="PF07727">
    <property type="entry name" value="RVT_2"/>
    <property type="match status" value="1"/>
</dbReference>
<dbReference type="CDD" id="cd13132">
    <property type="entry name" value="MATE_eukaryotic"/>
    <property type="match status" value="2"/>
</dbReference>
<feature type="transmembrane region" description="Helical" evidence="7">
    <location>
        <begin position="1152"/>
        <end position="1173"/>
    </location>
</feature>
<evidence type="ECO:0000256" key="8">
    <source>
        <dbReference type="SAM" id="MobiDB-lite"/>
    </source>
</evidence>
<proteinExistence type="inferred from homology"/>
<feature type="transmembrane region" description="Helical" evidence="7">
    <location>
        <begin position="1076"/>
        <end position="1099"/>
    </location>
</feature>
<dbReference type="PANTHER" id="PTHR11206">
    <property type="entry name" value="MULTIDRUG RESISTANCE PROTEIN"/>
    <property type="match status" value="1"/>
</dbReference>
<dbReference type="InterPro" id="IPR012337">
    <property type="entry name" value="RNaseH-like_sf"/>
</dbReference>
<dbReference type="GO" id="GO:0016020">
    <property type="term" value="C:membrane"/>
    <property type="evidence" value="ECO:0007669"/>
    <property type="project" value="UniProtKB-SubCell"/>
</dbReference>
<evidence type="ECO:0000256" key="1">
    <source>
        <dbReference type="ARBA" id="ARBA00004141"/>
    </source>
</evidence>
<feature type="transmembrane region" description="Helical" evidence="7">
    <location>
        <begin position="178"/>
        <end position="197"/>
    </location>
</feature>
<reference evidence="11" key="1">
    <citation type="journal article" date="2019" name="Science">
        <title>Mutation of a bHLH transcription factor allowed almond domestication.</title>
        <authorList>
            <person name="Sanchez-Perez R."/>
            <person name="Pavan S."/>
            <person name="Mazzeo R."/>
            <person name="Moldovan C."/>
            <person name="Aiese Cigliano R."/>
            <person name="Del Cueto J."/>
            <person name="Ricciardi F."/>
            <person name="Lotti C."/>
            <person name="Ricciardi L."/>
            <person name="Dicenta F."/>
            <person name="Lopez-Marques R.L."/>
            <person name="Lindberg Moller B."/>
        </authorList>
    </citation>
    <scope>NUCLEOTIDE SEQUENCE</scope>
</reference>
<name>A0A5H2YGR0_PRUDU</name>
<feature type="transmembrane region" description="Helical" evidence="7">
    <location>
        <begin position="103"/>
        <end position="128"/>
    </location>
</feature>
<dbReference type="GO" id="GO:1990961">
    <property type="term" value="P:xenobiotic detoxification by transmembrane export across the plasma membrane"/>
    <property type="evidence" value="ECO:0007669"/>
    <property type="project" value="InterPro"/>
</dbReference>
<dbReference type="Pfam" id="PF22936">
    <property type="entry name" value="Pol_BBD"/>
    <property type="match status" value="1"/>
</dbReference>
<evidence type="ECO:0000256" key="7">
    <source>
        <dbReference type="RuleBase" id="RU004914"/>
    </source>
</evidence>
<dbReference type="EMBL" id="AP021796">
    <property type="protein sequence ID" value="BBN70340.1"/>
    <property type="molecule type" value="Genomic_DNA"/>
</dbReference>
<feature type="domain" description="Reverse transcriptase Ty1/copia-type" evidence="9">
    <location>
        <begin position="687"/>
        <end position="795"/>
    </location>
</feature>
<feature type="compositionally biased region" description="Basic and acidic residues" evidence="8">
    <location>
        <begin position="457"/>
        <end position="466"/>
    </location>
</feature>
<dbReference type="InterPro" id="IPR043502">
    <property type="entry name" value="DNA/RNA_pol_sf"/>
</dbReference>
<feature type="compositionally biased region" description="Low complexity" evidence="8">
    <location>
        <begin position="507"/>
        <end position="524"/>
    </location>
</feature>
<protein>
    <recommendedName>
        <fullName evidence="7">Protein DETOXIFICATION</fullName>
    </recommendedName>
    <alternativeName>
        <fullName evidence="7">Multidrug and toxic compound extrusion protein</fullName>
    </alternativeName>
</protein>
<feature type="transmembrane region" description="Helical" evidence="7">
    <location>
        <begin position="819"/>
        <end position="836"/>
    </location>
</feature>
<comment type="subcellular location">
    <subcellularLocation>
        <location evidence="1">Membrane</location>
        <topology evidence="1">Multi-pass membrane protein</topology>
    </subcellularLocation>
</comment>
<feature type="domain" description="Retrovirus-related Pol polyprotein from transposon TNT 1-94-like beta-barrel" evidence="10">
    <location>
        <begin position="523"/>
        <end position="571"/>
    </location>
</feature>
<keyword evidence="3 7" id="KW-0812">Transmembrane</keyword>
<feature type="transmembrane region" description="Helical" evidence="7">
    <location>
        <begin position="148"/>
        <end position="166"/>
    </location>
</feature>
<feature type="transmembrane region" description="Helical" evidence="7">
    <location>
        <begin position="1179"/>
        <end position="1204"/>
    </location>
</feature>
<feature type="transmembrane region" description="Helical" evidence="7">
    <location>
        <begin position="70"/>
        <end position="91"/>
    </location>
</feature>
<sequence>MQKKEMDKEIAETVEDEKTWEVTWGTFGRELKKEGSIAAPMVAVSVLQYLLQFVSMIMVGHLDQLSLSSVAIAISLTNVTVGMAGGLETLCGQAFGAGQYHKLGTYTCTAMLSLLLVCPPICVLWIFFDKLLPLVGQDPLISLEARKYSVWLIPALFGGAILKPLTRYLQSQSSILPMLLSSFAILLFHILATWGFVYKVGLGSKGAAISFSMSTWLYVILLLFYALISSAFEKTRITFSMESLLHIRHIRVSNELGADNPQAARVAVWAAMFLSVTEAVIVSTTLFFCRHVLGHVFSSEKPVVDYIAVMAPLICLSVFMDSLQAVLSGIARGSGWQSIGAYVNLGAFYLVGLPVGVVLGFPLRLRGKGLWIGIVAGSIVQSALLALITGFTNKKIVEKTLRSLPPKYDHVAAAIEESKDLSTLSLHELIGSLEAHEKRINRSTEQSVEQAFQSKVNSKEKEDKQKGGQFQKSQNGRNKNFGRRNYNKGGNSFNNQQQGSSLNHQEGSNSSNNQQGSSNSNNQNGRSSIQCYGIISVQTKGGIPKLVYDVLYVPNLAQNLLSVGQLLQRGFLVKFEDDYCVISDKKNNTLMARSMLKAKSLPNTFWAEAIHTAVFILNRSPTKAVKDKTPFEAWHRFKPKVDFFKIFGCTAYAHIPSQKREKFDEKAVKENIWQDAMDEEIRVIKKNRTWELVDRPKSKDIIGLKWVYKTKFNEDGSIQKHKARLVAKGYSQQPGIDFNETFAPVVRMETIRTVLALAAQLKTKVYQLDVKSAFLNGELEEEVYVEQPQGSMEEALLERRKELTWGSALVEELKKVMKMAAPMVVVISMMMVGHLGELSLSGVAIATSFSVVTGFSLLSGMAGGLETLCGQAYGAKQYQQLGTYTYCAIISLTLVCLPVSLLWIFMEKLLILLGQDPLIAQEAGRYAIWLIPSLFAYAVLQSLVRFFLAQGLIFPMLLSSSLVLLLHIPLCWALVFHLGLGNIGAALSTGLCNWLNTIILLTYLKYSSTCEKTRTHFSTDVFLSIKKFFVLAIPSAVMVCLTTTSLHYFIPYSVGAAASNRISNELGADNPRVARVVVWAAMVLAVTEAVIVSTILLCCRSVWGYVYSNDMEVVNYVKRLAPLLSLSLFADSLQAVLSGVARGCGMQRIGAYINLCAYYIAGIPVAVVLGFLLHLRGMGLWIGMMTGSSVQALLFILITSFINWPKQATKARERIFKDFSAGNSHSIV</sequence>
<evidence type="ECO:0000259" key="10">
    <source>
        <dbReference type="Pfam" id="PF22936"/>
    </source>
</evidence>
<evidence type="ECO:0000313" key="11">
    <source>
        <dbReference type="EMBL" id="BBN70340.1"/>
    </source>
</evidence>
<keyword evidence="4" id="KW-0378">Hydrolase</keyword>
<feature type="transmembrane region" description="Helical" evidence="7">
    <location>
        <begin position="842"/>
        <end position="863"/>
    </location>
</feature>
<evidence type="ECO:0000256" key="3">
    <source>
        <dbReference type="ARBA" id="ARBA00022692"/>
    </source>
</evidence>
<evidence type="ECO:0000256" key="4">
    <source>
        <dbReference type="ARBA" id="ARBA00022750"/>
    </source>
</evidence>
<evidence type="ECO:0000256" key="5">
    <source>
        <dbReference type="ARBA" id="ARBA00022989"/>
    </source>
</evidence>
<dbReference type="InterPro" id="IPR045069">
    <property type="entry name" value="MATE_euk"/>
</dbReference>